<dbReference type="Proteomes" id="UP000652153">
    <property type="component" value="Unassembled WGS sequence"/>
</dbReference>
<dbReference type="SUPFAM" id="SSF81345">
    <property type="entry name" value="ABC transporter involved in vitamin B12 uptake, BtuC"/>
    <property type="match status" value="1"/>
</dbReference>
<evidence type="ECO:0000256" key="2">
    <source>
        <dbReference type="ARBA" id="ARBA00008034"/>
    </source>
</evidence>
<reference evidence="9" key="1">
    <citation type="journal article" date="2019" name="Int. J. Syst. Evol. Microbiol.">
        <title>The Global Catalogue of Microorganisms (GCM) 10K type strain sequencing project: providing services to taxonomists for standard genome sequencing and annotation.</title>
        <authorList>
            <consortium name="The Broad Institute Genomics Platform"/>
            <consortium name="The Broad Institute Genome Sequencing Center for Infectious Disease"/>
            <person name="Wu L."/>
            <person name="Ma J."/>
        </authorList>
    </citation>
    <scope>NUCLEOTIDE SEQUENCE [LARGE SCALE GENOMIC DNA]</scope>
    <source>
        <strain evidence="9">CGMCC 1.12770</strain>
    </source>
</reference>
<keyword evidence="4 7" id="KW-1133">Transmembrane helix</keyword>
<keyword evidence="3 6" id="KW-0812">Transmembrane</keyword>
<evidence type="ECO:0000313" key="9">
    <source>
        <dbReference type="Proteomes" id="UP000652153"/>
    </source>
</evidence>
<comment type="subcellular location">
    <subcellularLocation>
        <location evidence="6">Cell membrane</location>
        <topology evidence="6">Multi-pass membrane protein</topology>
    </subcellularLocation>
    <subcellularLocation>
        <location evidence="1">Membrane</location>
        <topology evidence="1">Multi-pass membrane protein</topology>
    </subcellularLocation>
</comment>
<keyword evidence="5 7" id="KW-0472">Membrane</keyword>
<evidence type="ECO:0000313" key="8">
    <source>
        <dbReference type="EMBL" id="GGH50017.1"/>
    </source>
</evidence>
<evidence type="ECO:0000256" key="6">
    <source>
        <dbReference type="RuleBase" id="RU003943"/>
    </source>
</evidence>
<dbReference type="PANTHER" id="PTHR30477">
    <property type="entry name" value="ABC-TRANSPORTER METAL-BINDING PROTEIN"/>
    <property type="match status" value="1"/>
</dbReference>
<dbReference type="PANTHER" id="PTHR30477:SF0">
    <property type="entry name" value="METAL TRANSPORT SYSTEM MEMBRANE PROTEIN TM_0125-RELATED"/>
    <property type="match status" value="1"/>
</dbReference>
<dbReference type="InterPro" id="IPR001626">
    <property type="entry name" value="ABC_TroCD"/>
</dbReference>
<evidence type="ECO:0000256" key="7">
    <source>
        <dbReference type="SAM" id="Phobius"/>
    </source>
</evidence>
<feature type="transmembrane region" description="Helical" evidence="7">
    <location>
        <begin position="109"/>
        <end position="130"/>
    </location>
</feature>
<name>A0ABQ1Z5R9_9BACL</name>
<evidence type="ECO:0000256" key="4">
    <source>
        <dbReference type="ARBA" id="ARBA00022989"/>
    </source>
</evidence>
<feature type="transmembrane region" description="Helical" evidence="7">
    <location>
        <begin position="15"/>
        <end position="34"/>
    </location>
</feature>
<feature type="transmembrane region" description="Helical" evidence="7">
    <location>
        <begin position="150"/>
        <end position="174"/>
    </location>
</feature>
<protein>
    <recommendedName>
        <fullName evidence="10">Metal ABC transporter permease</fullName>
    </recommendedName>
</protein>
<dbReference type="EMBL" id="BMFU01000002">
    <property type="protein sequence ID" value="GGH50017.1"/>
    <property type="molecule type" value="Genomic_DNA"/>
</dbReference>
<organism evidence="8 9">
    <name type="scientific">Paenibacillus silvae</name>
    <dbReference type="NCBI Taxonomy" id="1325358"/>
    <lineage>
        <taxon>Bacteria</taxon>
        <taxon>Bacillati</taxon>
        <taxon>Bacillota</taxon>
        <taxon>Bacilli</taxon>
        <taxon>Bacillales</taxon>
        <taxon>Paenibacillaceae</taxon>
        <taxon>Paenibacillus</taxon>
    </lineage>
</organism>
<comment type="caution">
    <text evidence="8">The sequence shown here is derived from an EMBL/GenBank/DDBJ whole genome shotgun (WGS) entry which is preliminary data.</text>
</comment>
<keyword evidence="6" id="KW-0813">Transport</keyword>
<proteinExistence type="inferred from homology"/>
<accession>A0ABQ1Z5R9</accession>
<evidence type="ECO:0000256" key="5">
    <source>
        <dbReference type="ARBA" id="ARBA00023136"/>
    </source>
</evidence>
<feature type="transmembrane region" description="Helical" evidence="7">
    <location>
        <begin position="70"/>
        <end position="97"/>
    </location>
</feature>
<gene>
    <name evidence="8" type="ORF">GCM10008014_14870</name>
</gene>
<feature type="transmembrane region" description="Helical" evidence="7">
    <location>
        <begin position="195"/>
        <end position="217"/>
    </location>
</feature>
<feature type="transmembrane region" description="Helical" evidence="7">
    <location>
        <begin position="223"/>
        <end position="240"/>
    </location>
</feature>
<comment type="similarity">
    <text evidence="2 6">Belongs to the ABC-3 integral membrane protein family.</text>
</comment>
<dbReference type="Pfam" id="PF00950">
    <property type="entry name" value="ABC-3"/>
    <property type="match status" value="1"/>
</dbReference>
<evidence type="ECO:0000256" key="1">
    <source>
        <dbReference type="ARBA" id="ARBA00004141"/>
    </source>
</evidence>
<dbReference type="Gene3D" id="1.10.3470.10">
    <property type="entry name" value="ABC transporter involved in vitamin B12 uptake, BtuC"/>
    <property type="match status" value="1"/>
</dbReference>
<dbReference type="InterPro" id="IPR037294">
    <property type="entry name" value="ABC_BtuC-like"/>
</dbReference>
<evidence type="ECO:0008006" key="10">
    <source>
        <dbReference type="Google" id="ProtNLM"/>
    </source>
</evidence>
<sequence>MSLVGIVVVQFQLTVVRFALMHLALLGGAFGLLIGMKPMPGAMLAILAGSSLFGPLSAKVKLEPAITGAFLMTGSLAAALMLFHMGGIPAMDVFGLFAGSILTLTSLDMWLLGGISLIIVFLFIVCYREIQLLLHHADHSEWLGIPATKIRNVLLFLTGISIGIAMKLVGALLIDALLLLPAMAATRVSRTYKQLLLLSSLFGTMTAVGGYIASLVFDLPTGASITMIGVIISSLCYMFTRK</sequence>
<keyword evidence="9" id="KW-1185">Reference proteome</keyword>
<evidence type="ECO:0000256" key="3">
    <source>
        <dbReference type="ARBA" id="ARBA00022692"/>
    </source>
</evidence>